<dbReference type="Pfam" id="PF09601">
    <property type="entry name" value="DUF2459"/>
    <property type="match status" value="1"/>
</dbReference>
<dbReference type="OrthoDB" id="211174at2"/>
<gene>
    <name evidence="2" type="ORF">E5K02_06195</name>
</gene>
<name>A0A4Z0QH25_9BACT</name>
<reference evidence="2 3" key="1">
    <citation type="submission" date="2019-04" db="EMBL/GenBank/DDBJ databases">
        <authorList>
            <person name="Feng G."/>
            <person name="Zhang J."/>
            <person name="Zhu H."/>
        </authorList>
    </citation>
    <scope>NUCLEOTIDE SEQUENCE [LARGE SCALE GENOMIC DNA]</scope>
    <source>
        <strain evidence="2 3">9PBR-1</strain>
    </source>
</reference>
<comment type="caution">
    <text evidence="2">The sequence shown here is derived from an EMBL/GenBank/DDBJ whole genome shotgun (WGS) entry which is preliminary data.</text>
</comment>
<accession>A0A4Z0QH25</accession>
<organism evidence="2 3">
    <name type="scientific">Hymenobacter metallicola</name>
    <dbReference type="NCBI Taxonomy" id="2563114"/>
    <lineage>
        <taxon>Bacteria</taxon>
        <taxon>Pseudomonadati</taxon>
        <taxon>Bacteroidota</taxon>
        <taxon>Cytophagia</taxon>
        <taxon>Cytophagales</taxon>
        <taxon>Hymenobacteraceae</taxon>
        <taxon>Hymenobacter</taxon>
    </lineage>
</organism>
<evidence type="ECO:0000313" key="2">
    <source>
        <dbReference type="EMBL" id="TGE29044.1"/>
    </source>
</evidence>
<keyword evidence="1" id="KW-0472">Membrane</keyword>
<dbReference type="NCBIfam" id="TIGR02117">
    <property type="entry name" value="chp_urease_rgn"/>
    <property type="match status" value="1"/>
</dbReference>
<keyword evidence="1" id="KW-1133">Transmembrane helix</keyword>
<dbReference type="Proteomes" id="UP000298471">
    <property type="component" value="Unassembled WGS sequence"/>
</dbReference>
<keyword evidence="1" id="KW-0812">Transmembrane</keyword>
<evidence type="ECO:0000256" key="1">
    <source>
        <dbReference type="SAM" id="Phobius"/>
    </source>
</evidence>
<dbReference type="InterPro" id="IPR011727">
    <property type="entry name" value="CHP02117"/>
</dbReference>
<dbReference type="AlphaFoldDB" id="A0A4Z0QH25"/>
<proteinExistence type="predicted"/>
<protein>
    <submittedName>
        <fullName evidence="2">TIGR02117 family protein</fullName>
    </submittedName>
</protein>
<keyword evidence="3" id="KW-1185">Reference proteome</keyword>
<dbReference type="EMBL" id="SRMB01000001">
    <property type="protein sequence ID" value="TGE29044.1"/>
    <property type="molecule type" value="Genomic_DNA"/>
</dbReference>
<dbReference type="RefSeq" id="WP_135393099.1">
    <property type="nucleotide sequence ID" value="NZ_SRMB01000001.1"/>
</dbReference>
<feature type="transmembrane region" description="Helical" evidence="1">
    <location>
        <begin position="12"/>
        <end position="33"/>
    </location>
</feature>
<sequence length="257" mass="28890">MHPALKKTLQITGYTAGTLVGIVGLYVASSFALSRIPVNEEDSDLAEDVDIYILSNGVHTDIVTPVRNQYIDWSELVPFANTPARDAAAQYVGFGWGDKGFYLDTPTWAELKASTAFKAMFHLSTSAMHVTFHQAMRESESCVKIRISQAEYARLIDYIKASFDYDTQGQPIHIQGHSYGQHDAFYEAKRTYSFLYTCNTWANNGLKYCGQRACFWTAMDSGIFYQYRRKGPNVVRNAAKAVAVQSYSVVAKPKRIR</sequence>
<evidence type="ECO:0000313" key="3">
    <source>
        <dbReference type="Proteomes" id="UP000298471"/>
    </source>
</evidence>